<dbReference type="Pfam" id="PF01549">
    <property type="entry name" value="ShK"/>
    <property type="match status" value="1"/>
</dbReference>
<dbReference type="SMART" id="SM00254">
    <property type="entry name" value="ShKT"/>
    <property type="match status" value="2"/>
</dbReference>
<organism evidence="2 3">
    <name type="scientific">Teladorsagia circumcincta</name>
    <name type="common">Brown stomach worm</name>
    <name type="synonym">Ostertagia circumcincta</name>
    <dbReference type="NCBI Taxonomy" id="45464"/>
    <lineage>
        <taxon>Eukaryota</taxon>
        <taxon>Metazoa</taxon>
        <taxon>Ecdysozoa</taxon>
        <taxon>Nematoda</taxon>
        <taxon>Chromadorea</taxon>
        <taxon>Rhabditida</taxon>
        <taxon>Rhabditina</taxon>
        <taxon>Rhabditomorpha</taxon>
        <taxon>Strongyloidea</taxon>
        <taxon>Trichostrongylidae</taxon>
        <taxon>Teladorsagia</taxon>
    </lineage>
</organism>
<gene>
    <name evidence="2" type="ORF">TELCIR_13439</name>
</gene>
<accession>A0A2G9U3U8</accession>
<dbReference type="Gene3D" id="1.10.10.1870">
    <property type="entry name" value="ShTK domain-like"/>
    <property type="match status" value="1"/>
</dbReference>
<dbReference type="Proteomes" id="UP000230423">
    <property type="component" value="Unassembled WGS sequence"/>
</dbReference>
<evidence type="ECO:0000259" key="1">
    <source>
        <dbReference type="SMART" id="SM00254"/>
    </source>
</evidence>
<sequence length="198" mass="21189">MIFSFQYLPSAVNCADNLSSANCAILYPKGAAKAGAKVERDEKCGGGAAIDPELVKAAVELCPQTCGYCCLTSAFLCNDKLRELNQPQIDSHKKLHVVNHGYHAHQFRGQCVKMWPGGAFFKRIAQKPAVFVIQFISVIVFIFGNCVDTAPGCDLSGGIICNSKNLESFAREHCKKTCGYCSDSTVAPPGTGCGSNAK</sequence>
<name>A0A2G9U3U8_TELCI</name>
<feature type="domain" description="ShKT" evidence="1">
    <location>
        <begin position="13"/>
        <end position="70"/>
    </location>
</feature>
<feature type="domain" description="ShKT" evidence="1">
    <location>
        <begin position="145"/>
        <end position="182"/>
    </location>
</feature>
<dbReference type="PANTHER" id="PTHR21724">
    <property type="entry name" value="SHKT DOMAIN-CONTAINING PROTEIN"/>
    <property type="match status" value="1"/>
</dbReference>
<dbReference type="InterPro" id="IPR003582">
    <property type="entry name" value="ShKT_dom"/>
</dbReference>
<dbReference type="AlphaFoldDB" id="A0A2G9U3U8"/>
<protein>
    <submittedName>
        <fullName evidence="2">ShTK domain protein</fullName>
    </submittedName>
</protein>
<dbReference type="OrthoDB" id="5868365at2759"/>
<dbReference type="PANTHER" id="PTHR21724:SF0">
    <property type="entry name" value="SHKT DOMAIN-CONTAINING PROTEIN"/>
    <property type="match status" value="1"/>
</dbReference>
<dbReference type="EMBL" id="KZ349460">
    <property type="protein sequence ID" value="PIO64913.1"/>
    <property type="molecule type" value="Genomic_DNA"/>
</dbReference>
<proteinExistence type="predicted"/>
<reference evidence="2 3" key="1">
    <citation type="submission" date="2015-09" db="EMBL/GenBank/DDBJ databases">
        <title>Draft genome of the parasitic nematode Teladorsagia circumcincta isolate WARC Sus (inbred).</title>
        <authorList>
            <person name="Mitreva M."/>
        </authorList>
    </citation>
    <scope>NUCLEOTIDE SEQUENCE [LARGE SCALE GENOMIC DNA]</scope>
    <source>
        <strain evidence="2 3">S</strain>
    </source>
</reference>
<evidence type="ECO:0000313" key="3">
    <source>
        <dbReference type="Proteomes" id="UP000230423"/>
    </source>
</evidence>
<keyword evidence="3" id="KW-1185">Reference proteome</keyword>
<evidence type="ECO:0000313" key="2">
    <source>
        <dbReference type="EMBL" id="PIO64913.1"/>
    </source>
</evidence>